<reference evidence="3 4" key="1">
    <citation type="submission" date="2016-04" db="EMBL/GenBank/DDBJ databases">
        <authorList>
            <person name="Evans L.H."/>
            <person name="Alamgir A."/>
            <person name="Owens N."/>
            <person name="Weber N.D."/>
            <person name="Virtaneva K."/>
            <person name="Barbian K."/>
            <person name="Babar A."/>
            <person name="Rosenke K."/>
        </authorList>
    </citation>
    <scope>NUCLEOTIDE SEQUENCE [LARGE SCALE GENOMIC DNA]</scope>
    <source>
        <strain evidence="3">NIES-2108</strain>
    </source>
</reference>
<dbReference type="GO" id="GO:0009307">
    <property type="term" value="P:DNA restriction-modification system"/>
    <property type="evidence" value="ECO:0007669"/>
    <property type="project" value="UniProtKB-KW"/>
</dbReference>
<dbReference type="InterPro" id="IPR044946">
    <property type="entry name" value="Restrct_endonuc_typeI_TRD_sf"/>
</dbReference>
<dbReference type="InterPro" id="IPR052021">
    <property type="entry name" value="Type-I_RS_S_subunit"/>
</dbReference>
<dbReference type="GO" id="GO:0003677">
    <property type="term" value="F:DNA binding"/>
    <property type="evidence" value="ECO:0007669"/>
    <property type="project" value="UniProtKB-KW"/>
</dbReference>
<dbReference type="EMBL" id="LXQE01000196">
    <property type="protein sequence ID" value="RCJ29559.1"/>
    <property type="molecule type" value="Genomic_DNA"/>
</dbReference>
<dbReference type="AlphaFoldDB" id="A0A367R034"/>
<keyword evidence="1" id="KW-0680">Restriction system</keyword>
<keyword evidence="2" id="KW-0238">DNA-binding</keyword>
<proteinExistence type="predicted"/>
<name>A0A367R034_NOSPU</name>
<evidence type="ECO:0000256" key="1">
    <source>
        <dbReference type="ARBA" id="ARBA00022747"/>
    </source>
</evidence>
<dbReference type="Gene3D" id="3.90.220.20">
    <property type="entry name" value="DNA methylase specificity domains"/>
    <property type="match status" value="2"/>
</dbReference>
<accession>A0A367R034</accession>
<organism evidence="3 4">
    <name type="scientific">Nostoc punctiforme NIES-2108</name>
    <dbReference type="NCBI Taxonomy" id="1356359"/>
    <lineage>
        <taxon>Bacteria</taxon>
        <taxon>Bacillati</taxon>
        <taxon>Cyanobacteriota</taxon>
        <taxon>Cyanophyceae</taxon>
        <taxon>Nostocales</taxon>
        <taxon>Nostocaceae</taxon>
        <taxon>Nostoc</taxon>
    </lineage>
</organism>
<dbReference type="NCBIfam" id="NF047740">
    <property type="entry name" value="antiphage_MADS5"/>
    <property type="match status" value="1"/>
</dbReference>
<dbReference type="PANTHER" id="PTHR30408:SF12">
    <property type="entry name" value="TYPE I RESTRICTION ENZYME MJAVIII SPECIFICITY SUBUNIT"/>
    <property type="match status" value="1"/>
</dbReference>
<evidence type="ECO:0000313" key="4">
    <source>
        <dbReference type="Proteomes" id="UP000252085"/>
    </source>
</evidence>
<gene>
    <name evidence="3" type="ORF">A6769_35500</name>
</gene>
<dbReference type="SUPFAM" id="SSF116734">
    <property type="entry name" value="DNA methylase specificity domain"/>
    <property type="match status" value="2"/>
</dbReference>
<comment type="caution">
    <text evidence="3">The sequence shown here is derived from an EMBL/GenBank/DDBJ whole genome shotgun (WGS) entry which is preliminary data.</text>
</comment>
<sequence>MKIKVIRSSWMEEEGRRLDCNPYLSGAFEAKVILEKLSAKKQPLHEVTKGGLKGIFNGPRFSRNYVEDPEHGIPFLGSTDILAADLSNLTLLSKKQIASHPELLIDEGWTLITCSGTIGRMAYSRSDMKGMAGSQHFMRVVADNNKILPGYLYAYLSSKFGVPLVISGTYGSIIQSIEPHHIADLPVPRLGADIEQTVHELITAASIKRTKALNILYESDKILENKIQLPRLPDLHEISKPLVAGVSSSSLRMRFDGAFHSPLALEVEKAITKANCDILTLAHRSVTQNLFKPNIFKRQWVESENYGPAFVSGNDIYRMSPSPERFVSKKSKDIETYLLKKGWIVFQAAGQLNGIFGWPILVNSHLDGMFCADDVFRLVPHNQSDAGYIYAYLRSNYGQRLLKRQAYGYSIPRVVYEHVEQVLIPWPDEKTRQSIGQPVFNAWEDLSKAIQIEAQAVKIVESTIDKGGD</sequence>
<protein>
    <submittedName>
        <fullName evidence="3">Uncharacterized protein</fullName>
    </submittedName>
</protein>
<evidence type="ECO:0000256" key="2">
    <source>
        <dbReference type="ARBA" id="ARBA00023125"/>
    </source>
</evidence>
<dbReference type="PANTHER" id="PTHR30408">
    <property type="entry name" value="TYPE-1 RESTRICTION ENZYME ECOKI SPECIFICITY PROTEIN"/>
    <property type="match status" value="1"/>
</dbReference>
<dbReference type="Proteomes" id="UP000252085">
    <property type="component" value="Unassembled WGS sequence"/>
</dbReference>
<evidence type="ECO:0000313" key="3">
    <source>
        <dbReference type="EMBL" id="RCJ29559.1"/>
    </source>
</evidence>